<dbReference type="KEGG" id="vg:955876"/>
<organism evidence="2 3">
    <name type="scientific">callitrichine gammaherpesvirus 3</name>
    <name type="common">Marmoset lymphocryptovirus</name>
    <dbReference type="NCBI Taxonomy" id="106331"/>
    <lineage>
        <taxon>Viruses</taxon>
        <taxon>Duplodnaviria</taxon>
        <taxon>Heunggongvirae</taxon>
        <taxon>Peploviricota</taxon>
        <taxon>Herviviricetes</taxon>
        <taxon>Herpesvirales</taxon>
        <taxon>Orthoherpesviridae</taxon>
        <taxon>Gammaherpesvirinae</taxon>
        <taxon>Lymphocryptovirus</taxon>
        <taxon>Lymphocryptovirus callitrichinegamma3</taxon>
    </lineage>
</organism>
<dbReference type="OrthoDB" id="9431at10239"/>
<dbReference type="InterPro" id="IPR007013">
    <property type="entry name" value="DNA_pol_proc_fac_herpes"/>
</dbReference>
<dbReference type="Gene3D" id="3.70.10.10">
    <property type="match status" value="1"/>
</dbReference>
<name>Q993F6_9GAMA</name>
<dbReference type="Pfam" id="PF04929">
    <property type="entry name" value="Herpes_DNAp_acc"/>
    <property type="match status" value="1"/>
</dbReference>
<evidence type="ECO:0000256" key="1">
    <source>
        <dbReference type="SAM" id="MobiDB-lite"/>
    </source>
</evidence>
<evidence type="ECO:0000313" key="2">
    <source>
        <dbReference type="EMBL" id="AAK38262.1"/>
    </source>
</evidence>
<proteinExistence type="predicted"/>
<protein>
    <submittedName>
        <fullName evidence="2">ORF53</fullName>
    </submittedName>
</protein>
<accession>Q993F6</accession>
<reference evidence="2 3" key="1">
    <citation type="journal article" date="2001" name="Proc. Natl. Acad. Sci. U.S.A.">
        <title>An Epstein-Barr-related herpesvirus from marmoset lymphomas.</title>
        <authorList>
            <person name="Cho Y."/>
            <person name="Ramer J."/>
            <person name="Rivailler P."/>
            <person name="Quink C."/>
            <person name="Garber R.L."/>
            <person name="Beier D.R."/>
            <person name="Wang F."/>
        </authorList>
    </citation>
    <scope>NUCLEOTIDE SEQUENCE [LARGE SCALE GENOMIC DNA]</scope>
    <source>
        <strain evidence="2 3">CJ0149</strain>
    </source>
</reference>
<reference evidence="2 3" key="2">
    <citation type="journal article" date="2002" name="J. Virol.">
        <title>Complete genomic sequence of an Epstein-Barr virus-related herpesvirus naturally infecting a new world primate: a defining point in the evolution of oncogenic lymphocryptoviruses.</title>
        <authorList>
            <person name="Rivailler P."/>
            <person name="Cho Y.G."/>
            <person name="Wang F."/>
        </authorList>
    </citation>
    <scope>NUCLEOTIDE SEQUENCE [LARGE SCALE GENOMIC DNA]</scope>
    <source>
        <strain evidence="2 3">CJ0149</strain>
    </source>
</reference>
<feature type="compositionally biased region" description="Basic residues" evidence="1">
    <location>
        <begin position="384"/>
        <end position="393"/>
    </location>
</feature>
<dbReference type="RefSeq" id="NP_733907.1">
    <property type="nucleotide sequence ID" value="NC_004367.1"/>
</dbReference>
<dbReference type="EMBL" id="AF319782">
    <property type="protein sequence ID" value="AAK38262.1"/>
    <property type="molecule type" value="Genomic_DNA"/>
</dbReference>
<dbReference type="Proteomes" id="UP000202809">
    <property type="component" value="Segment"/>
</dbReference>
<feature type="region of interest" description="Disordered" evidence="1">
    <location>
        <begin position="379"/>
        <end position="400"/>
    </location>
</feature>
<keyword evidence="3" id="KW-1185">Reference proteome</keyword>
<evidence type="ECO:0000313" key="3">
    <source>
        <dbReference type="Proteomes" id="UP000202809"/>
    </source>
</evidence>
<sequence>METTQSLVFVPGALATLSKCYEHVQTHLKTGIIQVSLVGSLNSAQAVPRFILSSNMLQTARLQFEVTERAIAEWHNHQNEADSPATLSVRNMAYGRTFLLARELFSHAVKEASFKFYRKTDGGPQFVRMILEYDDLSTMMHHTAVLEPYVAPFGDALSGERLVGRVLLSPKTTMGLQKFTRVRGAAPVRITLNPDLYVLTCIGEDDGCHTVDYKPVSVPARDSFATPITKAIDSAAADSHVMSRAAANALCTALGLCRIPGVSVPILNFYESGLLCVSAALLTTASHLPLDLRVVLFNPSYKNDGDVHNPEAVKIQEEWPIRATVSPKPCHLLTDISQSPPVCSPPHQTPLPALNSITEPQEFARCVASTFQRKRNCTEETVSKQKKPSKKLKLSFNPLI</sequence>
<dbReference type="GeneID" id="955876"/>